<evidence type="ECO:0008006" key="4">
    <source>
        <dbReference type="Google" id="ProtNLM"/>
    </source>
</evidence>
<feature type="transmembrane region" description="Helical" evidence="1">
    <location>
        <begin position="53"/>
        <end position="70"/>
    </location>
</feature>
<accession>A0ABU9SRE5</accession>
<dbReference type="EMBL" id="JBBMQS010000002">
    <property type="protein sequence ID" value="MEM5496464.1"/>
    <property type="molecule type" value="Genomic_DNA"/>
</dbReference>
<dbReference type="Proteomes" id="UP001461163">
    <property type="component" value="Unassembled WGS sequence"/>
</dbReference>
<comment type="caution">
    <text evidence="2">The sequence shown here is derived from an EMBL/GenBank/DDBJ whole genome shotgun (WGS) entry which is preliminary data.</text>
</comment>
<reference evidence="2 3" key="1">
    <citation type="submission" date="2024-03" db="EMBL/GenBank/DDBJ databases">
        <title>Community enrichment and isolation of bacterial strains for fucoidan degradation.</title>
        <authorList>
            <person name="Sichert A."/>
        </authorList>
    </citation>
    <scope>NUCLEOTIDE SEQUENCE [LARGE SCALE GENOMIC DNA]</scope>
    <source>
        <strain evidence="2 3">AS12</strain>
    </source>
</reference>
<keyword evidence="1" id="KW-0812">Transmembrane</keyword>
<name>A0ABU9SRE5_9ALTE</name>
<keyword evidence="1" id="KW-0472">Membrane</keyword>
<keyword evidence="1" id="KW-1133">Transmembrane helix</keyword>
<gene>
    <name evidence="2" type="ORF">WNY77_03535</name>
</gene>
<evidence type="ECO:0000256" key="1">
    <source>
        <dbReference type="SAM" id="Phobius"/>
    </source>
</evidence>
<proteinExistence type="predicted"/>
<protein>
    <recommendedName>
        <fullName evidence="4">Solute-binding protein family 3/N-terminal domain-containing protein</fullName>
    </recommendedName>
</protein>
<evidence type="ECO:0000313" key="2">
    <source>
        <dbReference type="EMBL" id="MEM5496464.1"/>
    </source>
</evidence>
<keyword evidence="3" id="KW-1185">Reference proteome</keyword>
<organism evidence="2 3">
    <name type="scientific">Paraglaciecola mesophila</name>
    <dbReference type="NCBI Taxonomy" id="197222"/>
    <lineage>
        <taxon>Bacteria</taxon>
        <taxon>Pseudomonadati</taxon>
        <taxon>Pseudomonadota</taxon>
        <taxon>Gammaproteobacteria</taxon>
        <taxon>Alteromonadales</taxon>
        <taxon>Alteromonadaceae</taxon>
        <taxon>Paraglaciecola</taxon>
    </lineage>
</organism>
<dbReference type="RefSeq" id="WP_342880909.1">
    <property type="nucleotide sequence ID" value="NZ_JBBMQS010000002.1"/>
</dbReference>
<sequence>MNLIYITICLITAFSLCLLRYYASSLQKAADAPVHSNLTLPKFMNFNQLQRAILLFGLILMSVFAFANAITPDTATEVDPATQQAPIIQAVKVNPFKEQFILSYVEYPGAEPYLKVIQEIYTELGFNVKSIATPALTGISLLSEGKVDGDAYRLGRVVTTFDNVILVTPELVRATLVLLCLPDIQCDRAVLNNSKNTLLTNERALGYLKDVDIRAKLLKDEVIKNTVEMLHSGEVKYATFMTDERQIIPKGMQMVKLRNIFLYHVIHKKHAALLPQIEKKMRQKRRKLNTTLLKAKKRPKAAQSAYR</sequence>
<evidence type="ECO:0000313" key="3">
    <source>
        <dbReference type="Proteomes" id="UP001461163"/>
    </source>
</evidence>